<dbReference type="RefSeq" id="WP_074976746.1">
    <property type="nucleotide sequence ID" value="NZ_FPAG01000002.1"/>
</dbReference>
<dbReference type="EMBL" id="FPAG01000002">
    <property type="protein sequence ID" value="SFS49085.1"/>
    <property type="molecule type" value="Genomic_DNA"/>
</dbReference>
<protein>
    <submittedName>
        <fullName evidence="1">Uncharacterized protein</fullName>
    </submittedName>
</protein>
<dbReference type="Proteomes" id="UP000183209">
    <property type="component" value="Unassembled WGS sequence"/>
</dbReference>
<dbReference type="OrthoDB" id="1121030at2"/>
<dbReference type="AlphaFoldDB" id="A0A1I6Q9R5"/>
<organism evidence="1 2">
    <name type="scientific">Zhouia amylolytica</name>
    <dbReference type="NCBI Taxonomy" id="376730"/>
    <lineage>
        <taxon>Bacteria</taxon>
        <taxon>Pseudomonadati</taxon>
        <taxon>Bacteroidota</taxon>
        <taxon>Flavobacteriia</taxon>
        <taxon>Flavobacteriales</taxon>
        <taxon>Flavobacteriaceae</taxon>
        <taxon>Zhouia</taxon>
    </lineage>
</organism>
<evidence type="ECO:0000313" key="1">
    <source>
        <dbReference type="EMBL" id="SFS49085.1"/>
    </source>
</evidence>
<reference evidence="1 2" key="1">
    <citation type="submission" date="2016-10" db="EMBL/GenBank/DDBJ databases">
        <authorList>
            <person name="de Groot N.N."/>
        </authorList>
    </citation>
    <scope>NUCLEOTIDE SEQUENCE [LARGE SCALE GENOMIC DNA]</scope>
    <source>
        <strain evidence="1 2">CGMCC 1.6114</strain>
    </source>
</reference>
<accession>A0A1I6Q9R5</accession>
<sequence length="197" mass="22890">MQHLGFYIIFVLAMLNFPTEEKVSFEVLHRDKSIGVLEAVKETFHKEVVYNNHTSIDTRIITKIEVNYGYNVTYDNNGLVEASAQIKFNGKERTNALTERKGKNYLFFKDNNEPEKLDQEIDYSTVKLIFEEPKNVNRVYAEEHGEFHSIKRIASNTYLKTSPDGKENTYYYKNGILEKAEIDGGVIKFVIKRFPDS</sequence>
<dbReference type="InterPro" id="IPR045767">
    <property type="entry name" value="DUF6134"/>
</dbReference>
<proteinExistence type="predicted"/>
<dbReference type="Pfam" id="PF19630">
    <property type="entry name" value="DUF6134"/>
    <property type="match status" value="1"/>
</dbReference>
<evidence type="ECO:0000313" key="2">
    <source>
        <dbReference type="Proteomes" id="UP000183209"/>
    </source>
</evidence>
<name>A0A1I6Q9R5_9FLAO</name>
<gene>
    <name evidence="1" type="ORF">SAMN04487906_0521</name>
</gene>